<feature type="region of interest" description="Disordered" evidence="1">
    <location>
        <begin position="17"/>
        <end position="138"/>
    </location>
</feature>
<feature type="region of interest" description="Disordered" evidence="1">
    <location>
        <begin position="480"/>
        <end position="654"/>
    </location>
</feature>
<protein>
    <submittedName>
        <fullName evidence="2">Uncharacterized protein</fullName>
    </submittedName>
</protein>
<dbReference type="Proteomes" id="UP001412239">
    <property type="component" value="Unassembled WGS sequence"/>
</dbReference>
<feature type="compositionally biased region" description="Acidic residues" evidence="1">
    <location>
        <begin position="349"/>
        <end position="358"/>
    </location>
</feature>
<feature type="region of interest" description="Disordered" evidence="1">
    <location>
        <begin position="150"/>
        <end position="282"/>
    </location>
</feature>
<feature type="compositionally biased region" description="Basic and acidic residues" evidence="1">
    <location>
        <begin position="75"/>
        <end position="100"/>
    </location>
</feature>
<feature type="region of interest" description="Disordered" evidence="1">
    <location>
        <begin position="334"/>
        <end position="430"/>
    </location>
</feature>
<dbReference type="AlphaFoldDB" id="A0A292PKF2"/>
<name>A0A292PKF2_9PEZI</name>
<feature type="compositionally biased region" description="Polar residues" evidence="1">
    <location>
        <begin position="31"/>
        <end position="40"/>
    </location>
</feature>
<evidence type="ECO:0000313" key="3">
    <source>
        <dbReference type="Proteomes" id="UP001412239"/>
    </source>
</evidence>
<keyword evidence="3" id="KW-1185">Reference proteome</keyword>
<reference evidence="2" key="1">
    <citation type="submission" date="2015-10" db="EMBL/GenBank/DDBJ databases">
        <authorList>
            <person name="Regsiter A."/>
            <person name="william w."/>
        </authorList>
    </citation>
    <scope>NUCLEOTIDE SEQUENCE</scope>
    <source>
        <strain evidence="2">Montdore</strain>
    </source>
</reference>
<sequence>MTDAESFYDKLLASLAIPGLDLGPRNEPEESNSGAETPTTEALEGQDKLNGLRSGSDLVGLQDNSRGPGALKSPIETRESGLGEEGRSAAIRVEERRDTVLDAPSLEEPDKPCLPANLPSPERPKSSSKGTLKVRTSAALEAELRRRLLESGLRKRKSFSEPDGPVPPTAALDENTEKRRKLQDPGDNLQAKNAPAGPDNRAPEPDSVGPDKAAELRRRLLFERSTYEKQKSSTQKPGAAPQKSPTKAVRSQSPISISSDDDDQHTSKSLSHPVSLPPRPPPRIGFRLRISVPFAASESGYLVMQTDELPLSTTLASIIELFGPVNDRDHLYFPYSKPKPFENVAKSEDGDEEIQEEDFGQRFYHEPEESETEPQGETTGQSTKTPAKKPNETTPRSTKSSLNGGAPEFVPADKKEGPDGSRNWAAGRKTLEDVWTGGKQEVECVLIRARELDQRRQGQDAEMYPDGEYFQQNGWESVRDFLPTGKQSDGESHGQWGFGASGFPPDNMSYGYSNQQWSGPYLDPNMPSPSTPWFQQQNFPQQSPVFPSPQQPQPDFSPEGGNGPQAMHWIPGHTDYATAGWMYGFNGTADAPVPQESPPAGDGAPIPPAPESRGAPGSAKKRIRSSRRKKDRGKPGPISSPGVARAGGPSRPGH</sequence>
<feature type="compositionally biased region" description="Low complexity" evidence="1">
    <location>
        <begin position="532"/>
        <end position="545"/>
    </location>
</feature>
<feature type="compositionally biased region" description="Basic residues" evidence="1">
    <location>
        <begin position="619"/>
        <end position="632"/>
    </location>
</feature>
<evidence type="ECO:0000256" key="1">
    <source>
        <dbReference type="SAM" id="MobiDB-lite"/>
    </source>
</evidence>
<dbReference type="EMBL" id="LN891273">
    <property type="protein sequence ID" value="CUS06963.1"/>
    <property type="molecule type" value="Genomic_DNA"/>
</dbReference>
<feature type="compositionally biased region" description="Basic and acidic residues" evidence="1">
    <location>
        <begin position="212"/>
        <end position="231"/>
    </location>
</feature>
<evidence type="ECO:0000313" key="2">
    <source>
        <dbReference type="EMBL" id="CUS06963.1"/>
    </source>
</evidence>
<accession>A0A292PKF2</accession>
<proteinExistence type="predicted"/>
<gene>
    <name evidence="2" type="ORF">GSTUAT00008952001</name>
</gene>
<feature type="compositionally biased region" description="Polar residues" evidence="1">
    <location>
        <begin position="392"/>
        <end position="403"/>
    </location>
</feature>
<organism evidence="2 3">
    <name type="scientific">Tuber aestivum</name>
    <name type="common">summer truffle</name>
    <dbReference type="NCBI Taxonomy" id="59557"/>
    <lineage>
        <taxon>Eukaryota</taxon>
        <taxon>Fungi</taxon>
        <taxon>Dikarya</taxon>
        <taxon>Ascomycota</taxon>
        <taxon>Pezizomycotina</taxon>
        <taxon>Pezizomycetes</taxon>
        <taxon>Pezizales</taxon>
        <taxon>Tuberaceae</taxon>
        <taxon>Tuber</taxon>
    </lineage>
</organism>